<feature type="compositionally biased region" description="Low complexity" evidence="1">
    <location>
        <begin position="166"/>
        <end position="187"/>
    </location>
</feature>
<evidence type="ECO:0000313" key="4">
    <source>
        <dbReference type="EMBL" id="MBF9237176.1"/>
    </source>
</evidence>
<dbReference type="Pfam" id="PF13568">
    <property type="entry name" value="OMP_b-brl_2"/>
    <property type="match status" value="1"/>
</dbReference>
<comment type="caution">
    <text evidence="4">The sequence shown here is derived from an EMBL/GenBank/DDBJ whole genome shotgun (WGS) entry which is preliminary data.</text>
</comment>
<feature type="transmembrane region" description="Helical" evidence="2">
    <location>
        <begin position="52"/>
        <end position="73"/>
    </location>
</feature>
<dbReference type="RefSeq" id="WP_196281563.1">
    <property type="nucleotide sequence ID" value="NZ_JADQDQ010000003.1"/>
</dbReference>
<accession>A0ABS0IFN4</accession>
<sequence>MTDRKPDDLFDALRDRLADYGQEPPAQLWAGIRAQLPPPVAQPQLRRRRRRWAPLGLLLLLFTVGGGAGWLWWKPGRATRTTATSQPAAVDIAAVNTDQPATTGNKKSASGAATTESYDQPTSATQAEERAVASVKAAAPSTQPLGSSANNPDLTKASSAIRSSVANAPSRATTSAAARVSGARVATRPSAITAAAGAIASSRSKTRRAKELENGEMLVAANRTTRLSAARTLRGQARRPKSAATFPSAEPNQISSSATQPSGRAASQRPKAGPTVATAAHALSVQKPNPSLPAGINALAGVPATSVAAAANAALPLSERVAETSVQSRVAVLQLATSPLSSVLQLTPVEVDKPPVPPIATRWAVQVLAGPALTYRQLAAGAQTKAPSPLPAPLPVRGQLVAVGRNASGVADLERPALGSGAQVTVRHTLTKNWNVSAGLGYSEYATRLVIKQVYSNNFSSTIPNSIDSTGTSFRRRDTYRFATVPLRVGYGWAPTGRWRVGLVAGVDAALYVGGNSTEGSSCACTTQNWGFSGSPYRRFSLGTSLGADFRYQLTGQWELVAQPTATYFLTPLTSVRSGYYPRRPLGATALLGVSLNLP</sequence>
<keyword evidence="2" id="KW-0472">Membrane</keyword>
<gene>
    <name evidence="4" type="ORF">I2I05_07185</name>
</gene>
<reference evidence="4 5" key="1">
    <citation type="submission" date="2020-11" db="EMBL/GenBank/DDBJ databases">
        <authorList>
            <person name="Kim M.K."/>
        </authorList>
    </citation>
    <scope>NUCLEOTIDE SEQUENCE [LARGE SCALE GENOMIC DNA]</scope>
    <source>
        <strain evidence="4 5">BT683</strain>
    </source>
</reference>
<name>A0ABS0IFN4_9BACT</name>
<keyword evidence="2" id="KW-0812">Transmembrane</keyword>
<dbReference type="Proteomes" id="UP000597617">
    <property type="component" value="Unassembled WGS sequence"/>
</dbReference>
<feature type="compositionally biased region" description="Polar residues" evidence="1">
    <location>
        <begin position="140"/>
        <end position="165"/>
    </location>
</feature>
<dbReference type="EMBL" id="JADQDQ010000003">
    <property type="protein sequence ID" value="MBF9237176.1"/>
    <property type="molecule type" value="Genomic_DNA"/>
</dbReference>
<protein>
    <submittedName>
        <fullName evidence="4">Outer membrane beta-barrel protein</fullName>
    </submittedName>
</protein>
<proteinExistence type="predicted"/>
<keyword evidence="2" id="KW-1133">Transmembrane helix</keyword>
<evidence type="ECO:0000256" key="1">
    <source>
        <dbReference type="SAM" id="MobiDB-lite"/>
    </source>
</evidence>
<feature type="domain" description="Outer membrane protein beta-barrel" evidence="3">
    <location>
        <begin position="415"/>
        <end position="553"/>
    </location>
</feature>
<keyword evidence="5" id="KW-1185">Reference proteome</keyword>
<organism evidence="4 5">
    <name type="scientific">Hymenobacter jeongseonensis</name>
    <dbReference type="NCBI Taxonomy" id="2791027"/>
    <lineage>
        <taxon>Bacteria</taxon>
        <taxon>Pseudomonadati</taxon>
        <taxon>Bacteroidota</taxon>
        <taxon>Cytophagia</taxon>
        <taxon>Cytophagales</taxon>
        <taxon>Hymenobacteraceae</taxon>
        <taxon>Hymenobacter</taxon>
    </lineage>
</organism>
<feature type="region of interest" description="Disordered" evidence="1">
    <location>
        <begin position="94"/>
        <end position="187"/>
    </location>
</feature>
<dbReference type="SUPFAM" id="SSF56935">
    <property type="entry name" value="Porins"/>
    <property type="match status" value="1"/>
</dbReference>
<dbReference type="InterPro" id="IPR025665">
    <property type="entry name" value="Beta-barrel_OMP_2"/>
</dbReference>
<feature type="region of interest" description="Disordered" evidence="1">
    <location>
        <begin position="231"/>
        <end position="276"/>
    </location>
</feature>
<evidence type="ECO:0000313" key="5">
    <source>
        <dbReference type="Proteomes" id="UP000597617"/>
    </source>
</evidence>
<evidence type="ECO:0000256" key="2">
    <source>
        <dbReference type="SAM" id="Phobius"/>
    </source>
</evidence>
<feature type="compositionally biased region" description="Polar residues" evidence="1">
    <location>
        <begin position="96"/>
        <end position="126"/>
    </location>
</feature>
<evidence type="ECO:0000259" key="3">
    <source>
        <dbReference type="Pfam" id="PF13568"/>
    </source>
</evidence>
<feature type="compositionally biased region" description="Polar residues" evidence="1">
    <location>
        <begin position="250"/>
        <end position="262"/>
    </location>
</feature>